<evidence type="ECO:0000313" key="2">
    <source>
        <dbReference type="Proteomes" id="UP000019184"/>
    </source>
</evidence>
<dbReference type="EMBL" id="CBTK010000104">
    <property type="protein sequence ID" value="CDH44836.1"/>
    <property type="molecule type" value="Genomic_DNA"/>
</dbReference>
<comment type="caution">
    <text evidence="1">The sequence shown here is derived from an EMBL/GenBank/DDBJ whole genome shotgun (WGS) entry which is preliminary data.</text>
</comment>
<accession>A0A7U7J3Q7</accession>
<protein>
    <submittedName>
        <fullName evidence="1">Uncharacterized protein</fullName>
    </submittedName>
</protein>
<dbReference type="AlphaFoldDB" id="A0A7U7J3Q7"/>
<dbReference type="Proteomes" id="UP000019184">
    <property type="component" value="Unassembled WGS sequence"/>
</dbReference>
<gene>
    <name evidence="1" type="ORF">BN874_1920003</name>
</gene>
<keyword evidence="2" id="KW-1185">Reference proteome</keyword>
<sequence>MDWEALTGHPALFPFDVHLNPLALRQQPRLQVHRQGDQTDWVEVSTG</sequence>
<reference evidence="1 2" key="1">
    <citation type="journal article" date="2014" name="ISME J.">
        <title>Candidatus Competibacter-lineage genomes retrieved from metagenomes reveal functional metabolic diversity.</title>
        <authorList>
            <person name="McIlroy S.J."/>
            <person name="Albertsen M."/>
            <person name="Andresen E.K."/>
            <person name="Saunders A.M."/>
            <person name="Kristiansen R."/>
            <person name="Stokholm-Bjerregaard M."/>
            <person name="Nielsen K.L."/>
            <person name="Nielsen P.H."/>
        </authorList>
    </citation>
    <scope>NUCLEOTIDE SEQUENCE [LARGE SCALE GENOMIC DNA]</scope>
    <source>
        <strain evidence="1 2">Run_B_J11</strain>
    </source>
</reference>
<organism evidence="1 2">
    <name type="scientific">Candidatus Contendobacter odensis Run_B_J11</name>
    <dbReference type="NCBI Taxonomy" id="1400861"/>
    <lineage>
        <taxon>Bacteria</taxon>
        <taxon>Pseudomonadati</taxon>
        <taxon>Pseudomonadota</taxon>
        <taxon>Gammaproteobacteria</taxon>
        <taxon>Candidatus Competibacteraceae</taxon>
        <taxon>Candidatus Contendibacter</taxon>
    </lineage>
</organism>
<name>A0A7U7J3Q7_9GAMM</name>
<evidence type="ECO:0000313" key="1">
    <source>
        <dbReference type="EMBL" id="CDH44836.1"/>
    </source>
</evidence>
<proteinExistence type="predicted"/>